<keyword evidence="2" id="KW-1185">Reference proteome</keyword>
<organism evidence="1 2">
    <name type="scientific">Pseudocercospora musae</name>
    <dbReference type="NCBI Taxonomy" id="113226"/>
    <lineage>
        <taxon>Eukaryota</taxon>
        <taxon>Fungi</taxon>
        <taxon>Dikarya</taxon>
        <taxon>Ascomycota</taxon>
        <taxon>Pezizomycotina</taxon>
        <taxon>Dothideomycetes</taxon>
        <taxon>Dothideomycetidae</taxon>
        <taxon>Mycosphaerellales</taxon>
        <taxon>Mycosphaerellaceae</taxon>
        <taxon>Pseudocercospora</taxon>
    </lineage>
</organism>
<protein>
    <submittedName>
        <fullName evidence="1">Uncharacterized protein</fullName>
    </submittedName>
</protein>
<accession>A0A139IDL6</accession>
<evidence type="ECO:0000313" key="1">
    <source>
        <dbReference type="EMBL" id="KXT12692.1"/>
    </source>
</evidence>
<gene>
    <name evidence="1" type="ORF">AC579_3289</name>
</gene>
<sequence length="66" mass="7065">MSTFHTCNRYLFFPSPAPRRFPASGPTAMQSAAGDGEGVAPDGWTAQSSLGQIRCYSSPVLQEKPC</sequence>
<name>A0A139IDL6_9PEZI</name>
<reference evidence="1 2" key="1">
    <citation type="submission" date="2015-07" db="EMBL/GenBank/DDBJ databases">
        <title>Comparative genomics of the Sigatoka disease complex on banana suggests a link between parallel evolutionary changes in Pseudocercospora fijiensis and Pseudocercospora eumusae and increased virulence on the banana host.</title>
        <authorList>
            <person name="Chang T.-C."/>
            <person name="Salvucci A."/>
            <person name="Crous P.W."/>
            <person name="Stergiopoulos I."/>
        </authorList>
    </citation>
    <scope>NUCLEOTIDE SEQUENCE [LARGE SCALE GENOMIC DNA]</scope>
    <source>
        <strain evidence="1 2">CBS 116634</strain>
    </source>
</reference>
<proteinExistence type="predicted"/>
<comment type="caution">
    <text evidence="1">The sequence shown here is derived from an EMBL/GenBank/DDBJ whole genome shotgun (WGS) entry which is preliminary data.</text>
</comment>
<dbReference type="Proteomes" id="UP000073492">
    <property type="component" value="Unassembled WGS sequence"/>
</dbReference>
<dbReference type="AlphaFoldDB" id="A0A139IDL6"/>
<evidence type="ECO:0000313" key="2">
    <source>
        <dbReference type="Proteomes" id="UP000073492"/>
    </source>
</evidence>
<dbReference type="EMBL" id="LFZO01000143">
    <property type="protein sequence ID" value="KXT12692.1"/>
    <property type="molecule type" value="Genomic_DNA"/>
</dbReference>